<name>A0A1I5JKG6_9ACTN</name>
<dbReference type="EMBL" id="FOVH01000009">
    <property type="protein sequence ID" value="SFO72891.1"/>
    <property type="molecule type" value="Genomic_DNA"/>
</dbReference>
<protein>
    <submittedName>
        <fullName evidence="3">Putative Holin-X, holin superfamily III</fullName>
    </submittedName>
</protein>
<dbReference type="InterPro" id="IPR036259">
    <property type="entry name" value="MFS_trans_sf"/>
</dbReference>
<dbReference type="OrthoDB" id="3403110at2"/>
<dbReference type="InterPro" id="IPR009937">
    <property type="entry name" value="Phage_holin_3_6"/>
</dbReference>
<feature type="region of interest" description="Disordered" evidence="1">
    <location>
        <begin position="1"/>
        <end position="38"/>
    </location>
</feature>
<dbReference type="InParanoid" id="A0A1I5JKG6"/>
<sequence length="162" mass="16796">MSIARRQHDGEGQAGTLGAHRQDFGRAPESGDGRHGAGTGELVRQAAQQVSELMRAEMRLAAAELKDKARHAGTGAGMFGGAALVALYGLGALLAAAIAGIAVTLPVWAAALIIGGFLMLVAGVLAMLGRAQTRRATPPRPEKAMDEARQAVAELKERATHR</sequence>
<evidence type="ECO:0000313" key="4">
    <source>
        <dbReference type="Proteomes" id="UP000183413"/>
    </source>
</evidence>
<evidence type="ECO:0000313" key="3">
    <source>
        <dbReference type="EMBL" id="SFO72891.1"/>
    </source>
</evidence>
<keyword evidence="2" id="KW-0472">Membrane</keyword>
<dbReference type="RefSeq" id="WP_021599358.1">
    <property type="nucleotide sequence ID" value="NZ_FOVH01000009.1"/>
</dbReference>
<keyword evidence="4" id="KW-1185">Reference proteome</keyword>
<gene>
    <name evidence="3" type="ORF">SAMN04489713_10915</name>
</gene>
<organism evidence="3 4">
    <name type="scientific">Actinomadura madurae</name>
    <dbReference type="NCBI Taxonomy" id="1993"/>
    <lineage>
        <taxon>Bacteria</taxon>
        <taxon>Bacillati</taxon>
        <taxon>Actinomycetota</taxon>
        <taxon>Actinomycetes</taxon>
        <taxon>Streptosporangiales</taxon>
        <taxon>Thermomonosporaceae</taxon>
        <taxon>Actinomadura</taxon>
    </lineage>
</organism>
<dbReference type="eggNOG" id="ENOG5032SHV">
    <property type="taxonomic scope" value="Bacteria"/>
</dbReference>
<feature type="region of interest" description="Disordered" evidence="1">
    <location>
        <begin position="133"/>
        <end position="162"/>
    </location>
</feature>
<evidence type="ECO:0000256" key="2">
    <source>
        <dbReference type="SAM" id="Phobius"/>
    </source>
</evidence>
<feature type="compositionally biased region" description="Basic and acidic residues" evidence="1">
    <location>
        <begin position="1"/>
        <end position="11"/>
    </location>
</feature>
<feature type="transmembrane region" description="Helical" evidence="2">
    <location>
        <begin position="107"/>
        <end position="128"/>
    </location>
</feature>
<dbReference type="Pfam" id="PF07332">
    <property type="entry name" value="Phage_holin_3_6"/>
    <property type="match status" value="1"/>
</dbReference>
<dbReference type="Proteomes" id="UP000183413">
    <property type="component" value="Unassembled WGS sequence"/>
</dbReference>
<feature type="compositionally biased region" description="Basic and acidic residues" evidence="1">
    <location>
        <begin position="20"/>
        <end position="35"/>
    </location>
</feature>
<reference evidence="3 4" key="1">
    <citation type="submission" date="2016-10" db="EMBL/GenBank/DDBJ databases">
        <authorList>
            <person name="de Groot N.N."/>
        </authorList>
    </citation>
    <scope>NUCLEOTIDE SEQUENCE [LARGE SCALE GENOMIC DNA]</scope>
    <source>
        <strain evidence="3 4">DSM 43067</strain>
    </source>
</reference>
<keyword evidence="2" id="KW-1133">Transmembrane helix</keyword>
<dbReference type="STRING" id="1993.SAMN04489713_10915"/>
<proteinExistence type="predicted"/>
<keyword evidence="2" id="KW-0812">Transmembrane</keyword>
<accession>A0A1I5JKG6</accession>
<feature type="transmembrane region" description="Helical" evidence="2">
    <location>
        <begin position="76"/>
        <end position="101"/>
    </location>
</feature>
<dbReference type="SUPFAM" id="SSF103473">
    <property type="entry name" value="MFS general substrate transporter"/>
    <property type="match status" value="1"/>
</dbReference>
<feature type="compositionally biased region" description="Basic and acidic residues" evidence="1">
    <location>
        <begin position="140"/>
        <end position="162"/>
    </location>
</feature>
<dbReference type="AlphaFoldDB" id="A0A1I5JKG6"/>
<evidence type="ECO:0000256" key="1">
    <source>
        <dbReference type="SAM" id="MobiDB-lite"/>
    </source>
</evidence>